<reference evidence="3" key="1">
    <citation type="submission" date="2017-02" db="EMBL/GenBank/DDBJ databases">
        <authorList>
            <person name="Varghese N."/>
            <person name="Submissions S."/>
        </authorList>
    </citation>
    <scope>NUCLEOTIDE SEQUENCE [LARGE SCALE GENOMIC DNA]</scope>
    <source>
        <strain evidence="3">DSM 22270</strain>
    </source>
</reference>
<dbReference type="AlphaFoldDB" id="A0A1T5DM36"/>
<dbReference type="InterPro" id="IPR034660">
    <property type="entry name" value="DinB/YfiT-like"/>
</dbReference>
<organism evidence="2 3">
    <name type="scientific">Dyadobacter psychrophilus</name>
    <dbReference type="NCBI Taxonomy" id="651661"/>
    <lineage>
        <taxon>Bacteria</taxon>
        <taxon>Pseudomonadati</taxon>
        <taxon>Bacteroidota</taxon>
        <taxon>Cytophagia</taxon>
        <taxon>Cytophagales</taxon>
        <taxon>Spirosomataceae</taxon>
        <taxon>Dyadobacter</taxon>
    </lineage>
</organism>
<dbReference type="EMBL" id="FUZA01000002">
    <property type="protein sequence ID" value="SKB72757.1"/>
    <property type="molecule type" value="Genomic_DNA"/>
</dbReference>
<name>A0A1T5DM36_9BACT</name>
<protein>
    <submittedName>
        <fullName evidence="2">DinB superfamily protein</fullName>
    </submittedName>
</protein>
<gene>
    <name evidence="2" type="ORF">SAMN05660293_01749</name>
</gene>
<dbReference type="RefSeq" id="WP_082214301.1">
    <property type="nucleotide sequence ID" value="NZ_FUZA01000002.1"/>
</dbReference>
<evidence type="ECO:0000259" key="1">
    <source>
        <dbReference type="Pfam" id="PF12867"/>
    </source>
</evidence>
<keyword evidence="3" id="KW-1185">Reference proteome</keyword>
<dbReference type="Proteomes" id="UP000190897">
    <property type="component" value="Unassembled WGS sequence"/>
</dbReference>
<dbReference type="Pfam" id="PF12867">
    <property type="entry name" value="DinB_2"/>
    <property type="match status" value="1"/>
</dbReference>
<dbReference type="STRING" id="651661.SAMN05660293_01749"/>
<dbReference type="OrthoDB" id="1439983at2"/>
<dbReference type="InterPro" id="IPR024775">
    <property type="entry name" value="DinB-like"/>
</dbReference>
<evidence type="ECO:0000313" key="3">
    <source>
        <dbReference type="Proteomes" id="UP000190897"/>
    </source>
</evidence>
<dbReference type="SUPFAM" id="SSF109854">
    <property type="entry name" value="DinB/YfiT-like putative metalloenzymes"/>
    <property type="match status" value="1"/>
</dbReference>
<evidence type="ECO:0000313" key="2">
    <source>
        <dbReference type="EMBL" id="SKB72757.1"/>
    </source>
</evidence>
<proteinExistence type="predicted"/>
<sequence>MQIEPKPEVWLRGPLPEISDYLQPVAHALLQAQEEINAQLVNFPDALLWKRPSNVASVGFHLQHLSGVLDRLFTYARAESLSENQLAYLKAEGQPHAPESTVADLLETFNKQILIALTQLKHTDKETLTEMRYVGRAMLPSTHLGLLFHAAEHTQRHTGQLLVTARILEAKS</sequence>
<dbReference type="Gene3D" id="1.20.120.450">
    <property type="entry name" value="dinb family like domain"/>
    <property type="match status" value="1"/>
</dbReference>
<accession>A0A1T5DM36</accession>
<feature type="domain" description="DinB-like" evidence="1">
    <location>
        <begin position="29"/>
        <end position="161"/>
    </location>
</feature>